<dbReference type="Pfam" id="PF00301">
    <property type="entry name" value="Rubredoxin"/>
    <property type="match status" value="1"/>
</dbReference>
<dbReference type="InterPro" id="IPR048574">
    <property type="entry name" value="RUBY_RBDX"/>
</dbReference>
<feature type="region of interest" description="Disordered" evidence="6">
    <location>
        <begin position="43"/>
        <end position="78"/>
    </location>
</feature>
<feature type="compositionally biased region" description="Basic and acidic residues" evidence="6">
    <location>
        <begin position="43"/>
        <end position="63"/>
    </location>
</feature>
<evidence type="ECO:0000259" key="7">
    <source>
        <dbReference type="PROSITE" id="PS50903"/>
    </source>
</evidence>
<dbReference type="InterPro" id="IPR024934">
    <property type="entry name" value="Rubredoxin-like_dom"/>
</dbReference>
<dbReference type="Pfam" id="PF21349">
    <property type="entry name" value="RUBY_RBDX"/>
    <property type="match status" value="1"/>
</dbReference>
<dbReference type="InterPro" id="IPR024935">
    <property type="entry name" value="Rubredoxin_dom"/>
</dbReference>
<protein>
    <submittedName>
        <fullName evidence="8">Rubredoxin</fullName>
    </submittedName>
</protein>
<dbReference type="PANTHER" id="PTHR48136:SF1">
    <property type="entry name" value="RUBREDOXIN-LIKE SUPERFAMILY PROTEIN"/>
    <property type="match status" value="1"/>
</dbReference>
<feature type="domain" description="Rubredoxin-like" evidence="7">
    <location>
        <begin position="193"/>
        <end position="227"/>
    </location>
</feature>
<dbReference type="CDD" id="cd00729">
    <property type="entry name" value="rubredoxin_SM"/>
    <property type="match status" value="1"/>
</dbReference>
<name>A0A9D2Q7E4_9FIRM</name>
<organism evidence="8 9">
    <name type="scientific">Candidatus Mediterraneibacter faecavium</name>
    <dbReference type="NCBI Taxonomy" id="2838668"/>
    <lineage>
        <taxon>Bacteria</taxon>
        <taxon>Bacillati</taxon>
        <taxon>Bacillota</taxon>
        <taxon>Clostridia</taxon>
        <taxon>Lachnospirales</taxon>
        <taxon>Lachnospiraceae</taxon>
        <taxon>Mediterraneibacter</taxon>
    </lineage>
</organism>
<comment type="cofactor">
    <cofactor evidence="1">
        <name>Fe(3+)</name>
        <dbReference type="ChEBI" id="CHEBI:29034"/>
    </cofactor>
</comment>
<keyword evidence="5" id="KW-0408">Iron</keyword>
<dbReference type="CDD" id="cd00730">
    <property type="entry name" value="rubredoxin"/>
    <property type="match status" value="1"/>
</dbReference>
<sequence>MKYVCSVCGYVYDEEKENKLFSELPDTWTCPWCKAPKALFGPKEAEPKKDGAGETAAAKKPDAGQDNGSEEDAPGTEDVRETLASAGEMSVMCSNLARGCEKQYRQEEEALFRQLAEYFAARIPDEEDAGMERLASMTAQDLVEGYPALSAEASAKADRGALRICTWGEKVTRIQDVLINRYIKEGSAFLKDTDVWVCSVCGFIYTGDTPPDLCPVCKVPDWKFEKMEGRVSG</sequence>
<reference evidence="8" key="1">
    <citation type="journal article" date="2021" name="PeerJ">
        <title>Extensive microbial diversity within the chicken gut microbiome revealed by metagenomics and culture.</title>
        <authorList>
            <person name="Gilroy R."/>
            <person name="Ravi A."/>
            <person name="Getino M."/>
            <person name="Pursley I."/>
            <person name="Horton D.L."/>
            <person name="Alikhan N.F."/>
            <person name="Baker D."/>
            <person name="Gharbi K."/>
            <person name="Hall N."/>
            <person name="Watson M."/>
            <person name="Adriaenssens E.M."/>
            <person name="Foster-Nyarko E."/>
            <person name="Jarju S."/>
            <person name="Secka A."/>
            <person name="Antonio M."/>
            <person name="Oren A."/>
            <person name="Chaudhuri R.R."/>
            <person name="La Ragione R."/>
            <person name="Hildebrand F."/>
            <person name="Pallen M.J."/>
        </authorList>
    </citation>
    <scope>NUCLEOTIDE SEQUENCE</scope>
    <source>
        <strain evidence="8">CHK196-7946</strain>
    </source>
</reference>
<dbReference type="GO" id="GO:0005506">
    <property type="term" value="F:iron ion binding"/>
    <property type="evidence" value="ECO:0007669"/>
    <property type="project" value="InterPro"/>
</dbReference>
<evidence type="ECO:0000256" key="5">
    <source>
        <dbReference type="ARBA" id="ARBA00023004"/>
    </source>
</evidence>
<keyword evidence="3" id="KW-0479">Metal-binding</keyword>
<accession>A0A9D2Q7E4</accession>
<dbReference type="PROSITE" id="PS50903">
    <property type="entry name" value="RUBREDOXIN_LIKE"/>
    <property type="match status" value="2"/>
</dbReference>
<evidence type="ECO:0000256" key="4">
    <source>
        <dbReference type="ARBA" id="ARBA00022982"/>
    </source>
</evidence>
<keyword evidence="4" id="KW-0249">Electron transport</keyword>
<evidence type="ECO:0000313" key="8">
    <source>
        <dbReference type="EMBL" id="HJC74268.1"/>
    </source>
</evidence>
<dbReference type="AlphaFoldDB" id="A0A9D2Q7E4"/>
<evidence type="ECO:0000256" key="3">
    <source>
        <dbReference type="ARBA" id="ARBA00022723"/>
    </source>
</evidence>
<evidence type="ECO:0000256" key="6">
    <source>
        <dbReference type="SAM" id="MobiDB-lite"/>
    </source>
</evidence>
<feature type="domain" description="Rubredoxin-like" evidence="7">
    <location>
        <begin position="2"/>
        <end position="43"/>
    </location>
</feature>
<dbReference type="SUPFAM" id="SSF57802">
    <property type="entry name" value="Rubredoxin-like"/>
    <property type="match status" value="2"/>
</dbReference>
<evidence type="ECO:0000256" key="2">
    <source>
        <dbReference type="ARBA" id="ARBA00022448"/>
    </source>
</evidence>
<comment type="caution">
    <text evidence="8">The sequence shown here is derived from an EMBL/GenBank/DDBJ whole genome shotgun (WGS) entry which is preliminary data.</text>
</comment>
<proteinExistence type="predicted"/>
<reference evidence="8" key="2">
    <citation type="submission" date="2021-04" db="EMBL/GenBank/DDBJ databases">
        <authorList>
            <person name="Gilroy R."/>
        </authorList>
    </citation>
    <scope>NUCLEOTIDE SEQUENCE</scope>
    <source>
        <strain evidence="8">CHK196-7946</strain>
    </source>
</reference>
<keyword evidence="2" id="KW-0813">Transport</keyword>
<evidence type="ECO:0000313" key="9">
    <source>
        <dbReference type="Proteomes" id="UP000823902"/>
    </source>
</evidence>
<gene>
    <name evidence="8" type="ORF">H9697_04885</name>
</gene>
<evidence type="ECO:0000256" key="1">
    <source>
        <dbReference type="ARBA" id="ARBA00001965"/>
    </source>
</evidence>
<dbReference type="Gene3D" id="2.20.28.10">
    <property type="match status" value="2"/>
</dbReference>
<dbReference type="EMBL" id="DWVY01000022">
    <property type="protein sequence ID" value="HJC74268.1"/>
    <property type="molecule type" value="Genomic_DNA"/>
</dbReference>
<dbReference type="PANTHER" id="PTHR48136">
    <property type="entry name" value="RUBREDOXIN-LIKE SUPERFAMILY PROTEIN"/>
    <property type="match status" value="1"/>
</dbReference>
<dbReference type="Proteomes" id="UP000823902">
    <property type="component" value="Unassembled WGS sequence"/>
</dbReference>